<keyword evidence="1" id="KW-0472">Membrane</keyword>
<dbReference type="PANTHER" id="PTHR31272:SF4">
    <property type="entry name" value="CYTOCHROME C-TYPE BIOGENESIS PROTEIN HI_1454-RELATED"/>
    <property type="match status" value="1"/>
</dbReference>
<feature type="transmembrane region" description="Helical" evidence="1">
    <location>
        <begin position="20"/>
        <end position="46"/>
    </location>
</feature>
<dbReference type="Proteomes" id="UP000184139">
    <property type="component" value="Unassembled WGS sequence"/>
</dbReference>
<protein>
    <submittedName>
        <fullName evidence="2">Cytochrome c biogenesis protein CcdA</fullName>
    </submittedName>
</protein>
<keyword evidence="1" id="KW-1133">Transmembrane helix</keyword>
<name>A0A1M5UGV6_9BACT</name>
<dbReference type="PANTHER" id="PTHR31272">
    <property type="entry name" value="CYTOCHROME C-TYPE BIOGENESIS PROTEIN HI_1454-RELATED"/>
    <property type="match status" value="1"/>
</dbReference>
<feature type="transmembrane region" description="Helical" evidence="1">
    <location>
        <begin position="142"/>
        <end position="174"/>
    </location>
</feature>
<proteinExistence type="predicted"/>
<dbReference type="STRING" id="1121409.SAMN02745124_01148"/>
<evidence type="ECO:0000256" key="1">
    <source>
        <dbReference type="SAM" id="Phobius"/>
    </source>
</evidence>
<reference evidence="2 3" key="1">
    <citation type="submission" date="2016-11" db="EMBL/GenBank/DDBJ databases">
        <authorList>
            <person name="Jaros S."/>
            <person name="Januszkiewicz K."/>
            <person name="Wedrychowicz H."/>
        </authorList>
    </citation>
    <scope>NUCLEOTIDE SEQUENCE [LARGE SCALE GENOMIC DNA]</scope>
    <source>
        <strain evidence="2 3">DSM 9705</strain>
    </source>
</reference>
<dbReference type="OrthoDB" id="5244297at2"/>
<keyword evidence="1" id="KW-0812">Transmembrane</keyword>
<gene>
    <name evidence="2" type="ORF">SAMN02745124_01148</name>
</gene>
<dbReference type="RefSeq" id="WP_073374136.1">
    <property type="nucleotide sequence ID" value="NZ_FQXS01000005.1"/>
</dbReference>
<dbReference type="InterPro" id="IPR051790">
    <property type="entry name" value="Cytochrome_c-biogenesis_DsbD"/>
</dbReference>
<dbReference type="AlphaFoldDB" id="A0A1M5UGV6"/>
<accession>A0A1M5UGV6</accession>
<evidence type="ECO:0000313" key="2">
    <source>
        <dbReference type="EMBL" id="SHH62171.1"/>
    </source>
</evidence>
<evidence type="ECO:0000313" key="3">
    <source>
        <dbReference type="Proteomes" id="UP000184139"/>
    </source>
</evidence>
<feature type="transmembrane region" description="Helical" evidence="1">
    <location>
        <begin position="95"/>
        <end position="121"/>
    </location>
</feature>
<feature type="transmembrane region" description="Helical" evidence="1">
    <location>
        <begin position="67"/>
        <end position="89"/>
    </location>
</feature>
<feature type="transmembrane region" description="Helical" evidence="1">
    <location>
        <begin position="186"/>
        <end position="207"/>
    </location>
</feature>
<feature type="transmembrane region" description="Helical" evidence="1">
    <location>
        <begin position="219"/>
        <end position="243"/>
    </location>
</feature>
<organism evidence="2 3">
    <name type="scientific">Desulfofustis glycolicus DSM 9705</name>
    <dbReference type="NCBI Taxonomy" id="1121409"/>
    <lineage>
        <taxon>Bacteria</taxon>
        <taxon>Pseudomonadati</taxon>
        <taxon>Thermodesulfobacteriota</taxon>
        <taxon>Desulfobulbia</taxon>
        <taxon>Desulfobulbales</taxon>
        <taxon>Desulfocapsaceae</taxon>
        <taxon>Desulfofustis</taxon>
    </lineage>
</organism>
<dbReference type="EMBL" id="FQXS01000005">
    <property type="protein sequence ID" value="SHH62171.1"/>
    <property type="molecule type" value="Genomic_DNA"/>
</dbReference>
<sequence length="255" mass="26892">MDLQVFASGLLAQLAGWLQLGYAFGAGMVSAVNPCGFAMLPVYLSLYLGAGDEQFEQRSWPVRLGRAVGVALVVSAGYGLLFGVIGTIVSAGGSLLLGVLPWVSVIIGAALLVLGFWMLLGKHVSLDVMVRLSSRIGDPRTISIRGFFLFGLAFGATSLGCTLPIFLVVVGSALTSGDFVTGMVQFLWYILGTASVFLLLTLAMAFVQGGIVVGYLRRMVPYVHVVSSILLILAGAYICWYWLSSGLLLGPSALS</sequence>
<keyword evidence="3" id="KW-1185">Reference proteome</keyword>